<dbReference type="AlphaFoldDB" id="A0A2T1N8U3"/>
<evidence type="ECO:0000256" key="1">
    <source>
        <dbReference type="PROSITE-ProRule" id="PRU00278"/>
    </source>
</evidence>
<dbReference type="OrthoDB" id="1348210at2"/>
<sequence length="210" mass="24139">MKHIIFALSILASSVSIAQNVEKDLNTIETADQAEAYIQDKQKKTHKLITFNAVKHNTSLAKELISTGVGATKVSENEFSKTYYKVVEKSNEPHYRLSYIFFDGNEMPSKEIDKLRKLIFKQHETQLESFSNLARKYSMAKNKFQGGDTNWVKLEDLPNVLANVDELLSHSLDEVYTVSNLDTNEFYIVKKTFPAQEIEEVKVIRVEERK</sequence>
<dbReference type="InterPro" id="IPR000297">
    <property type="entry name" value="PPIase_PpiC"/>
</dbReference>
<feature type="domain" description="PpiC" evidence="3">
    <location>
        <begin position="92"/>
        <end position="208"/>
    </location>
</feature>
<keyword evidence="5" id="KW-1185">Reference proteome</keyword>
<evidence type="ECO:0000256" key="2">
    <source>
        <dbReference type="SAM" id="SignalP"/>
    </source>
</evidence>
<dbReference type="Pfam" id="PF00639">
    <property type="entry name" value="Rotamase"/>
    <property type="match status" value="1"/>
</dbReference>
<dbReference type="PROSITE" id="PS50198">
    <property type="entry name" value="PPIC_PPIASE_2"/>
    <property type="match status" value="1"/>
</dbReference>
<feature type="chain" id="PRO_5015761044" description="PpiC domain-containing protein" evidence="2">
    <location>
        <begin position="19"/>
        <end position="210"/>
    </location>
</feature>
<gene>
    <name evidence="4" type="ORF">C7H52_08310</name>
</gene>
<dbReference type="Gene3D" id="3.10.50.40">
    <property type="match status" value="1"/>
</dbReference>
<protein>
    <recommendedName>
        <fullName evidence="3">PpiC domain-containing protein</fullName>
    </recommendedName>
</protein>
<dbReference type="Proteomes" id="UP000238426">
    <property type="component" value="Unassembled WGS sequence"/>
</dbReference>
<keyword evidence="2" id="KW-0732">Signal</keyword>
<dbReference type="GO" id="GO:0003755">
    <property type="term" value="F:peptidyl-prolyl cis-trans isomerase activity"/>
    <property type="evidence" value="ECO:0007669"/>
    <property type="project" value="UniProtKB-KW"/>
</dbReference>
<keyword evidence="1" id="KW-0697">Rotamase</keyword>
<comment type="caution">
    <text evidence="4">The sequence shown here is derived from an EMBL/GenBank/DDBJ whole genome shotgun (WGS) entry which is preliminary data.</text>
</comment>
<dbReference type="SUPFAM" id="SSF54534">
    <property type="entry name" value="FKBP-like"/>
    <property type="match status" value="1"/>
</dbReference>
<dbReference type="InterPro" id="IPR046357">
    <property type="entry name" value="PPIase_dom_sf"/>
</dbReference>
<evidence type="ECO:0000313" key="5">
    <source>
        <dbReference type="Proteomes" id="UP000238426"/>
    </source>
</evidence>
<evidence type="ECO:0000313" key="4">
    <source>
        <dbReference type="EMBL" id="PSG88297.1"/>
    </source>
</evidence>
<organism evidence="4 5">
    <name type="scientific">Aurantibacter aestuarii</name>
    <dbReference type="NCBI Taxonomy" id="1266046"/>
    <lineage>
        <taxon>Bacteria</taxon>
        <taxon>Pseudomonadati</taxon>
        <taxon>Bacteroidota</taxon>
        <taxon>Flavobacteriia</taxon>
        <taxon>Flavobacteriales</taxon>
        <taxon>Flavobacteriaceae</taxon>
        <taxon>Aurantibacter</taxon>
    </lineage>
</organism>
<accession>A0A2T1N8U3</accession>
<reference evidence="4 5" key="1">
    <citation type="submission" date="2018-03" db="EMBL/GenBank/DDBJ databases">
        <title>Mesoflavibacter sp. HG37 and Mesoflavibacter sp. HG96 sp.nov., two marine bacteria isolated from seawater of Western Pacific Ocean.</title>
        <authorList>
            <person name="Cheng H."/>
            <person name="Wu Y.-H."/>
            <person name="Guo L.-L."/>
            <person name="Xu X.-W."/>
        </authorList>
    </citation>
    <scope>NUCLEOTIDE SEQUENCE [LARGE SCALE GENOMIC DNA]</scope>
    <source>
        <strain evidence="4 5">KCTC 32269</strain>
    </source>
</reference>
<feature type="signal peptide" evidence="2">
    <location>
        <begin position="1"/>
        <end position="18"/>
    </location>
</feature>
<dbReference type="RefSeq" id="WP_106463436.1">
    <property type="nucleotide sequence ID" value="NZ_PXOQ01000009.1"/>
</dbReference>
<evidence type="ECO:0000259" key="3">
    <source>
        <dbReference type="PROSITE" id="PS50198"/>
    </source>
</evidence>
<proteinExistence type="predicted"/>
<dbReference type="EMBL" id="PXOQ01000009">
    <property type="protein sequence ID" value="PSG88297.1"/>
    <property type="molecule type" value="Genomic_DNA"/>
</dbReference>
<name>A0A2T1N8U3_9FLAO</name>
<keyword evidence="1" id="KW-0413">Isomerase</keyword>